<keyword evidence="1" id="KW-0813">Transport</keyword>
<evidence type="ECO:0000256" key="8">
    <source>
        <dbReference type="ARBA" id="ARBA00023136"/>
    </source>
</evidence>
<dbReference type="Gene3D" id="3.40.50.300">
    <property type="entry name" value="P-loop containing nucleotide triphosphate hydrolases"/>
    <property type="match status" value="1"/>
</dbReference>
<feature type="domain" description="ABC transporter" evidence="9">
    <location>
        <begin position="6"/>
        <end position="236"/>
    </location>
</feature>
<dbReference type="OrthoDB" id="9782239at2"/>
<evidence type="ECO:0000256" key="7">
    <source>
        <dbReference type="ARBA" id="ARBA00023065"/>
    </source>
</evidence>
<keyword evidence="11" id="KW-1185">Reference proteome</keyword>
<evidence type="ECO:0000256" key="1">
    <source>
        <dbReference type="ARBA" id="ARBA00022448"/>
    </source>
</evidence>
<dbReference type="InterPro" id="IPR003439">
    <property type="entry name" value="ABC_transporter-like_ATP-bd"/>
</dbReference>
<dbReference type="InterPro" id="IPR015853">
    <property type="entry name" value="ABC_transpr_FbpC"/>
</dbReference>
<dbReference type="EMBL" id="VFWZ01000002">
    <property type="protein sequence ID" value="TPN87243.1"/>
    <property type="molecule type" value="Genomic_DNA"/>
</dbReference>
<evidence type="ECO:0000259" key="9">
    <source>
        <dbReference type="PROSITE" id="PS50893"/>
    </source>
</evidence>
<name>A0A504JHV9_9FLAO</name>
<keyword evidence="2" id="KW-1003">Cell membrane</keyword>
<dbReference type="PROSITE" id="PS50893">
    <property type="entry name" value="ABC_TRANSPORTER_2"/>
    <property type="match status" value="1"/>
</dbReference>
<protein>
    <submittedName>
        <fullName evidence="10">ABC transporter ATP-binding protein</fullName>
    </submittedName>
</protein>
<dbReference type="GO" id="GO:0015408">
    <property type="term" value="F:ABC-type ferric iron transporter activity"/>
    <property type="evidence" value="ECO:0007669"/>
    <property type="project" value="InterPro"/>
</dbReference>
<keyword evidence="6" id="KW-0408">Iron</keyword>
<keyword evidence="4" id="KW-0547">Nucleotide-binding</keyword>
<dbReference type="GO" id="GO:0016887">
    <property type="term" value="F:ATP hydrolysis activity"/>
    <property type="evidence" value="ECO:0007669"/>
    <property type="project" value="InterPro"/>
</dbReference>
<dbReference type="Pfam" id="PF00005">
    <property type="entry name" value="ABC_tran"/>
    <property type="match status" value="1"/>
</dbReference>
<evidence type="ECO:0000313" key="10">
    <source>
        <dbReference type="EMBL" id="TPN87243.1"/>
    </source>
</evidence>
<dbReference type="PROSITE" id="PS00211">
    <property type="entry name" value="ABC_TRANSPORTER_1"/>
    <property type="match status" value="1"/>
</dbReference>
<evidence type="ECO:0000256" key="2">
    <source>
        <dbReference type="ARBA" id="ARBA00022475"/>
    </source>
</evidence>
<reference evidence="10 11" key="1">
    <citation type="submission" date="2019-06" db="EMBL/GenBank/DDBJ databases">
        <authorList>
            <person name="Meng X."/>
        </authorList>
    </citation>
    <scope>NUCLEOTIDE SEQUENCE [LARGE SCALE GENOMIC DNA]</scope>
    <source>
        <strain evidence="10 11">M625</strain>
    </source>
</reference>
<evidence type="ECO:0000256" key="5">
    <source>
        <dbReference type="ARBA" id="ARBA00022840"/>
    </source>
</evidence>
<evidence type="ECO:0000256" key="3">
    <source>
        <dbReference type="ARBA" id="ARBA00022496"/>
    </source>
</evidence>
<dbReference type="SUPFAM" id="SSF52540">
    <property type="entry name" value="P-loop containing nucleoside triphosphate hydrolases"/>
    <property type="match status" value="1"/>
</dbReference>
<comment type="caution">
    <text evidence="10">The sequence shown here is derived from an EMBL/GenBank/DDBJ whole genome shotgun (WGS) entry which is preliminary data.</text>
</comment>
<dbReference type="InterPro" id="IPR017871">
    <property type="entry name" value="ABC_transporter-like_CS"/>
</dbReference>
<dbReference type="AlphaFoldDB" id="A0A504JHV9"/>
<gene>
    <name evidence="10" type="ORF">FHK87_06550</name>
</gene>
<evidence type="ECO:0000256" key="6">
    <source>
        <dbReference type="ARBA" id="ARBA00023004"/>
    </source>
</evidence>
<dbReference type="RefSeq" id="WP_140591758.1">
    <property type="nucleotide sequence ID" value="NZ_VFWZ01000002.1"/>
</dbReference>
<dbReference type="FunFam" id="3.40.50.300:FF:000425">
    <property type="entry name" value="Probable ABC transporter, ATP-binding subunit"/>
    <property type="match status" value="1"/>
</dbReference>
<proteinExistence type="predicted"/>
<sequence length="248" mass="28322">MNDIVLDIQNISKAFQKEKVITEASFKASRNAVFSILGKSGSGKTTLLKIISGLEQQDSGSLFLEHEEISAIPAHKRNIVYLYQDALLFPHLDVFENIAFGLRLRKIPKKDIVKQVNKMIFDLQLEEHSHKMPTQLSGGQRQRVAFGRALIIKPKVLLLDEPFGALDVDTRKQMQQLCKQTILNYKITTVFVTHDLKEALLMGDQIGKMENGVLKTFINQSEFLNDPTTGAKEEIEFWKNIYKNEERF</sequence>
<dbReference type="PANTHER" id="PTHR42781:SF4">
    <property type="entry name" value="SPERMIDINE_PUTRESCINE IMPORT ATP-BINDING PROTEIN POTA"/>
    <property type="match status" value="1"/>
</dbReference>
<dbReference type="InterPro" id="IPR027417">
    <property type="entry name" value="P-loop_NTPase"/>
</dbReference>
<accession>A0A504JHV9</accession>
<organism evidence="10 11">
    <name type="scientific">Aquimarina algicola</name>
    <dbReference type="NCBI Taxonomy" id="2589995"/>
    <lineage>
        <taxon>Bacteria</taxon>
        <taxon>Pseudomonadati</taxon>
        <taxon>Bacteroidota</taxon>
        <taxon>Flavobacteriia</taxon>
        <taxon>Flavobacteriales</taxon>
        <taxon>Flavobacteriaceae</taxon>
        <taxon>Aquimarina</taxon>
    </lineage>
</organism>
<dbReference type="GO" id="GO:0016020">
    <property type="term" value="C:membrane"/>
    <property type="evidence" value="ECO:0007669"/>
    <property type="project" value="InterPro"/>
</dbReference>
<dbReference type="SMART" id="SM00382">
    <property type="entry name" value="AAA"/>
    <property type="match status" value="1"/>
</dbReference>
<dbReference type="Proteomes" id="UP000315540">
    <property type="component" value="Unassembled WGS sequence"/>
</dbReference>
<keyword evidence="7" id="KW-0406">Ion transport</keyword>
<dbReference type="CDD" id="cd03259">
    <property type="entry name" value="ABC_Carb_Solutes_like"/>
    <property type="match status" value="1"/>
</dbReference>
<dbReference type="GO" id="GO:0005524">
    <property type="term" value="F:ATP binding"/>
    <property type="evidence" value="ECO:0007669"/>
    <property type="project" value="UniProtKB-KW"/>
</dbReference>
<dbReference type="InterPro" id="IPR003593">
    <property type="entry name" value="AAA+_ATPase"/>
</dbReference>
<dbReference type="PANTHER" id="PTHR42781">
    <property type="entry name" value="SPERMIDINE/PUTRESCINE IMPORT ATP-BINDING PROTEIN POTA"/>
    <property type="match status" value="1"/>
</dbReference>
<keyword evidence="3" id="KW-0410">Iron transport</keyword>
<keyword evidence="8" id="KW-0472">Membrane</keyword>
<keyword evidence="5 10" id="KW-0067">ATP-binding</keyword>
<dbReference type="InterPro" id="IPR050093">
    <property type="entry name" value="ABC_SmlMolc_Importer"/>
</dbReference>
<evidence type="ECO:0000256" key="4">
    <source>
        <dbReference type="ARBA" id="ARBA00022741"/>
    </source>
</evidence>
<dbReference type="GO" id="GO:0015697">
    <property type="term" value="P:quaternary ammonium group transport"/>
    <property type="evidence" value="ECO:0007669"/>
    <property type="project" value="UniProtKB-ARBA"/>
</dbReference>
<evidence type="ECO:0000313" key="11">
    <source>
        <dbReference type="Proteomes" id="UP000315540"/>
    </source>
</evidence>